<comment type="caution">
    <text evidence="2">The sequence shown here is derived from an EMBL/GenBank/DDBJ whole genome shotgun (WGS) entry which is preliminary data.</text>
</comment>
<dbReference type="Gene3D" id="1.20.1260.100">
    <property type="entry name" value="TspO/MBR protein"/>
    <property type="match status" value="1"/>
</dbReference>
<evidence type="ECO:0000313" key="3">
    <source>
        <dbReference type="Proteomes" id="UP000275076"/>
    </source>
</evidence>
<feature type="transmembrane region" description="Helical" evidence="1">
    <location>
        <begin position="71"/>
        <end position="91"/>
    </location>
</feature>
<protein>
    <submittedName>
        <fullName evidence="2">Tryptophan-rich sensory protein</fullName>
    </submittedName>
</protein>
<keyword evidence="1" id="KW-0472">Membrane</keyword>
<evidence type="ECO:0000313" key="2">
    <source>
        <dbReference type="EMBL" id="RSL31997.1"/>
    </source>
</evidence>
<dbReference type="PANTHER" id="PTHR33802:SF1">
    <property type="entry name" value="XK-RELATED PROTEIN"/>
    <property type="match status" value="1"/>
</dbReference>
<dbReference type="PANTHER" id="PTHR33802">
    <property type="entry name" value="SI:CH211-161H7.5-RELATED"/>
    <property type="match status" value="1"/>
</dbReference>
<feature type="transmembrane region" description="Helical" evidence="1">
    <location>
        <begin position="40"/>
        <end position="59"/>
    </location>
</feature>
<sequence>MIRITIVNITFFLVMIVVNYSAATNVGIVANEEPLLIQPAGYAFSIWGLIYVLLFLWILRAPFQRHDKAGIYRDTQVWIPVNFLLNSVWIITFTNEYILLSTFIIFLLLFSLIRIYQIIYWKYNEASFARLPFSIYIGWVSAASVVNLFTWFVWEDRFPFLRMGELGWTILALLVLVVAAIICTRVNRDIWYSIVFIWVYTAIFVKNEDPAILWFTVVAILLLGINLLLQGIFLGNERRRKGMQ</sequence>
<dbReference type="AlphaFoldDB" id="A0A3R9PJA8"/>
<feature type="transmembrane region" description="Helical" evidence="1">
    <location>
        <begin position="133"/>
        <end position="154"/>
    </location>
</feature>
<feature type="transmembrane region" description="Helical" evidence="1">
    <location>
        <begin position="97"/>
        <end position="121"/>
    </location>
</feature>
<keyword evidence="3" id="KW-1185">Reference proteome</keyword>
<dbReference type="InterPro" id="IPR038330">
    <property type="entry name" value="TspO/MBR-related_sf"/>
</dbReference>
<feature type="transmembrane region" description="Helical" evidence="1">
    <location>
        <begin position="166"/>
        <end position="183"/>
    </location>
</feature>
<keyword evidence="1" id="KW-1133">Transmembrane helix</keyword>
<gene>
    <name evidence="2" type="ORF">D7Z54_17495</name>
</gene>
<dbReference type="EMBL" id="RBVX01000018">
    <property type="protein sequence ID" value="RSL31997.1"/>
    <property type="molecule type" value="Genomic_DNA"/>
</dbReference>
<dbReference type="Proteomes" id="UP000275076">
    <property type="component" value="Unassembled WGS sequence"/>
</dbReference>
<feature type="transmembrane region" description="Helical" evidence="1">
    <location>
        <begin position="211"/>
        <end position="234"/>
    </location>
</feature>
<keyword evidence="1" id="KW-0812">Transmembrane</keyword>
<dbReference type="OrthoDB" id="5189031at2"/>
<evidence type="ECO:0000256" key="1">
    <source>
        <dbReference type="SAM" id="Phobius"/>
    </source>
</evidence>
<accession>A0A3R9PJA8</accession>
<feature type="transmembrane region" description="Helical" evidence="1">
    <location>
        <begin position="190"/>
        <end position="205"/>
    </location>
</feature>
<dbReference type="RefSeq" id="WP_125557398.1">
    <property type="nucleotide sequence ID" value="NZ_RBVX01000018.1"/>
</dbReference>
<name>A0A3R9PJA8_9BACI</name>
<reference evidence="2 3" key="1">
    <citation type="submission" date="2018-10" db="EMBL/GenBank/DDBJ databases">
        <title>Draft genome sequence of Bacillus salarius IM0101, isolated from a hypersaline soil in Inner Mongolia, China.</title>
        <authorList>
            <person name="Yamprayoonswat W."/>
            <person name="Boonvisut S."/>
            <person name="Jumpathong W."/>
            <person name="Sittihan S."/>
            <person name="Ruangsuj P."/>
            <person name="Wanthongcharoen S."/>
            <person name="Thongpramul N."/>
            <person name="Pimmason S."/>
            <person name="Yu B."/>
            <person name="Yasawong M."/>
        </authorList>
    </citation>
    <scope>NUCLEOTIDE SEQUENCE [LARGE SCALE GENOMIC DNA]</scope>
    <source>
        <strain evidence="2 3">IM0101</strain>
    </source>
</reference>
<feature type="transmembrane region" description="Helical" evidence="1">
    <location>
        <begin position="7"/>
        <end position="28"/>
    </location>
</feature>
<organism evidence="2 3">
    <name type="scientific">Salibacterium salarium</name>
    <dbReference type="NCBI Taxonomy" id="284579"/>
    <lineage>
        <taxon>Bacteria</taxon>
        <taxon>Bacillati</taxon>
        <taxon>Bacillota</taxon>
        <taxon>Bacilli</taxon>
        <taxon>Bacillales</taxon>
        <taxon>Bacillaceae</taxon>
    </lineage>
</organism>
<proteinExistence type="predicted"/>